<dbReference type="AlphaFoldDB" id="A0AAV2Q8X3"/>
<keyword evidence="2" id="KW-1185">Reference proteome</keyword>
<evidence type="ECO:0000313" key="2">
    <source>
        <dbReference type="Proteomes" id="UP001497623"/>
    </source>
</evidence>
<organism evidence="1 2">
    <name type="scientific">Meganyctiphanes norvegica</name>
    <name type="common">Northern krill</name>
    <name type="synonym">Thysanopoda norvegica</name>
    <dbReference type="NCBI Taxonomy" id="48144"/>
    <lineage>
        <taxon>Eukaryota</taxon>
        <taxon>Metazoa</taxon>
        <taxon>Ecdysozoa</taxon>
        <taxon>Arthropoda</taxon>
        <taxon>Crustacea</taxon>
        <taxon>Multicrustacea</taxon>
        <taxon>Malacostraca</taxon>
        <taxon>Eumalacostraca</taxon>
        <taxon>Eucarida</taxon>
        <taxon>Euphausiacea</taxon>
        <taxon>Euphausiidae</taxon>
        <taxon>Meganyctiphanes</taxon>
    </lineage>
</organism>
<proteinExistence type="predicted"/>
<gene>
    <name evidence="1" type="ORF">MNOR_LOCUS8861</name>
</gene>
<sequence>MTQEGVKRGISSPRSISALSSSCYRTTSCVATNTCCCLLSYTATNLTRCSEILSSNIDRLGISKRVSIAILGDSRQRQLFTSFVHLLKYTNMTYELQGRHGSIRELEPLLLNGTNIHTNIVLKGSTDMPLDITFYWDPLLTEQLPKLLYQWLQHSHTSPRLLIIGTGAHYLCRYNETASVMLGKHLAAVLPSLNKLAQTTHTIVKAMDHILVRYQEPPFDKVLTDQNIDNFNSILADLMVNSPSVIMWNSTLPLSDQYISMCYDHRADRMDYLWNCDDPLHLGYVVIH</sequence>
<name>A0AAV2Q8X3_MEGNR</name>
<evidence type="ECO:0000313" key="1">
    <source>
        <dbReference type="EMBL" id="CAL4072549.1"/>
    </source>
</evidence>
<dbReference type="EMBL" id="CAXKWB010004185">
    <property type="protein sequence ID" value="CAL4072549.1"/>
    <property type="molecule type" value="Genomic_DNA"/>
</dbReference>
<protein>
    <submittedName>
        <fullName evidence="1">Uncharacterized protein</fullName>
    </submittedName>
</protein>
<dbReference type="Proteomes" id="UP001497623">
    <property type="component" value="Unassembled WGS sequence"/>
</dbReference>
<reference evidence="1 2" key="1">
    <citation type="submission" date="2024-05" db="EMBL/GenBank/DDBJ databases">
        <authorList>
            <person name="Wallberg A."/>
        </authorList>
    </citation>
    <scope>NUCLEOTIDE SEQUENCE [LARGE SCALE GENOMIC DNA]</scope>
</reference>
<comment type="caution">
    <text evidence="1">The sequence shown here is derived from an EMBL/GenBank/DDBJ whole genome shotgun (WGS) entry which is preliminary data.</text>
</comment>
<feature type="non-terminal residue" evidence="1">
    <location>
        <position position="288"/>
    </location>
</feature>
<accession>A0AAV2Q8X3</accession>